<evidence type="ECO:0000256" key="4">
    <source>
        <dbReference type="ARBA" id="ARBA00022825"/>
    </source>
</evidence>
<evidence type="ECO:0000256" key="1">
    <source>
        <dbReference type="ARBA" id="ARBA00022670"/>
    </source>
</evidence>
<dbReference type="PROSITE" id="PS00138">
    <property type="entry name" value="SUBTILASE_SER"/>
    <property type="match status" value="1"/>
</dbReference>
<gene>
    <name evidence="8" type="primary">ssa1_1</name>
    <name evidence="8" type="ORF">NCTC9380_00821</name>
</gene>
<feature type="active site" description="Charge relay system" evidence="5">
    <location>
        <position position="351"/>
    </location>
</feature>
<dbReference type="GO" id="GO:0016485">
    <property type="term" value="P:protein processing"/>
    <property type="evidence" value="ECO:0007669"/>
    <property type="project" value="TreeGrafter"/>
</dbReference>
<feature type="active site" description="Charge relay system" evidence="5">
    <location>
        <position position="58"/>
    </location>
</feature>
<dbReference type="PROSITE" id="PS51208">
    <property type="entry name" value="AUTOTRANSPORTER"/>
    <property type="match status" value="1"/>
</dbReference>
<dbReference type="InterPro" id="IPR036852">
    <property type="entry name" value="Peptidase_S8/S53_dom_sf"/>
</dbReference>
<dbReference type="PRINTS" id="PR00723">
    <property type="entry name" value="SUBTILISIN"/>
</dbReference>
<accession>A0A378NAV0</accession>
<dbReference type="GO" id="GO:0005886">
    <property type="term" value="C:plasma membrane"/>
    <property type="evidence" value="ECO:0007669"/>
    <property type="project" value="TreeGrafter"/>
</dbReference>
<dbReference type="PANTHER" id="PTHR42884:SF14">
    <property type="entry name" value="NEUROENDOCRINE CONVERTASE 1"/>
    <property type="match status" value="1"/>
</dbReference>
<organism evidence="8 9">
    <name type="scientific">Mannheimia haemolytica</name>
    <name type="common">Pasteurella haemolytica</name>
    <dbReference type="NCBI Taxonomy" id="75985"/>
    <lineage>
        <taxon>Bacteria</taxon>
        <taxon>Pseudomonadati</taxon>
        <taxon>Pseudomonadota</taxon>
        <taxon>Gammaproteobacteria</taxon>
        <taxon>Pasteurellales</taxon>
        <taxon>Pasteurellaceae</taxon>
        <taxon>Mannheimia</taxon>
    </lineage>
</organism>
<dbReference type="PROSITE" id="PS51892">
    <property type="entry name" value="SUBTILASE"/>
    <property type="match status" value="1"/>
</dbReference>
<feature type="domain" description="Autotransporter" evidence="7">
    <location>
        <begin position="669"/>
        <end position="934"/>
    </location>
</feature>
<dbReference type="SUPFAM" id="SSF103515">
    <property type="entry name" value="Autotransporter"/>
    <property type="match status" value="1"/>
</dbReference>
<dbReference type="InterPro" id="IPR034061">
    <property type="entry name" value="Peptidases_S8_Autotransporter"/>
</dbReference>
<dbReference type="SUPFAM" id="SSF52743">
    <property type="entry name" value="Subtilisin-like"/>
    <property type="match status" value="1"/>
</dbReference>
<dbReference type="InterPro" id="IPR015500">
    <property type="entry name" value="Peptidase_S8_subtilisin-rel"/>
</dbReference>
<dbReference type="Pfam" id="PF00082">
    <property type="entry name" value="Peptidase_S8"/>
    <property type="match status" value="1"/>
</dbReference>
<keyword evidence="3 5" id="KW-0378">Hydrolase</keyword>
<dbReference type="InterPro" id="IPR036709">
    <property type="entry name" value="Autotransporte_beta_dom_sf"/>
</dbReference>
<evidence type="ECO:0000256" key="2">
    <source>
        <dbReference type="ARBA" id="ARBA00022729"/>
    </source>
</evidence>
<dbReference type="InterPro" id="IPR005546">
    <property type="entry name" value="Autotransporte_beta"/>
</dbReference>
<evidence type="ECO:0000313" key="9">
    <source>
        <dbReference type="Proteomes" id="UP000254031"/>
    </source>
</evidence>
<dbReference type="InterPro" id="IPR023828">
    <property type="entry name" value="Peptidase_S8_Ser-AS"/>
</dbReference>
<dbReference type="RefSeq" id="WP_032848863.1">
    <property type="nucleotide sequence ID" value="NZ_CP097333.1"/>
</dbReference>
<dbReference type="GO" id="GO:0004252">
    <property type="term" value="F:serine-type endopeptidase activity"/>
    <property type="evidence" value="ECO:0007669"/>
    <property type="project" value="UniProtKB-UniRule"/>
</dbReference>
<name>A0A378NAV0_MANHA</name>
<dbReference type="AlphaFoldDB" id="A0A378NAV0"/>
<feature type="active site" description="Charge relay system" evidence="5">
    <location>
        <position position="116"/>
    </location>
</feature>
<evidence type="ECO:0000256" key="5">
    <source>
        <dbReference type="PROSITE-ProRule" id="PRU01240"/>
    </source>
</evidence>
<protein>
    <submittedName>
        <fullName evidence="8">Serotype-specific antigen 1</fullName>
        <ecNumber evidence="8">3.4.21.-</ecNumber>
    </submittedName>
</protein>
<feature type="signal peptide" evidence="6">
    <location>
        <begin position="1"/>
        <end position="26"/>
    </location>
</feature>
<dbReference type="SMART" id="SM00869">
    <property type="entry name" value="Autotransporter"/>
    <property type="match status" value="1"/>
</dbReference>
<dbReference type="EMBL" id="UGPL01000006">
    <property type="protein sequence ID" value="STY65554.1"/>
    <property type="molecule type" value="Genomic_DNA"/>
</dbReference>
<dbReference type="Pfam" id="PF03797">
    <property type="entry name" value="Autotransporter"/>
    <property type="match status" value="1"/>
</dbReference>
<comment type="similarity">
    <text evidence="5">Belongs to the peptidase S8 family.</text>
</comment>
<keyword evidence="4 5" id="KW-0720">Serine protease</keyword>
<evidence type="ECO:0000313" key="8">
    <source>
        <dbReference type="EMBL" id="STY65554.1"/>
    </source>
</evidence>
<proteinExistence type="inferred from homology"/>
<dbReference type="PANTHER" id="PTHR42884">
    <property type="entry name" value="PROPROTEIN CONVERTASE SUBTILISIN/KEXIN-RELATED"/>
    <property type="match status" value="1"/>
</dbReference>
<dbReference type="Gene3D" id="2.40.128.130">
    <property type="entry name" value="Autotransporter beta-domain"/>
    <property type="match status" value="1"/>
</dbReference>
<dbReference type="CDD" id="cd04848">
    <property type="entry name" value="Peptidases_S8_Autotransporter_serine_protease_like"/>
    <property type="match status" value="1"/>
</dbReference>
<feature type="chain" id="PRO_5016697452" evidence="6">
    <location>
        <begin position="27"/>
        <end position="934"/>
    </location>
</feature>
<evidence type="ECO:0000256" key="3">
    <source>
        <dbReference type="ARBA" id="ARBA00022801"/>
    </source>
</evidence>
<evidence type="ECO:0000256" key="6">
    <source>
        <dbReference type="SAM" id="SignalP"/>
    </source>
</evidence>
<dbReference type="InterPro" id="IPR000209">
    <property type="entry name" value="Peptidase_S8/S53_dom"/>
</dbReference>
<evidence type="ECO:0000259" key="7">
    <source>
        <dbReference type="PROSITE" id="PS51208"/>
    </source>
</evidence>
<dbReference type="EC" id="3.4.21.-" evidence="8"/>
<keyword evidence="2 6" id="KW-0732">Signal</keyword>
<sequence length="934" mass="103664">MYKIKHSFNKTLIAISISSFLSIAYATESIKNPQPIIQLSESLSSKYSGKGVKLGVMDEGFMVKHPRHSSHLHPLIHQLTTPEGEVRIYDASYPQFEVKPVEKEDGIDLIPSLETHGAGVAGIIAAQADKTLGDGYSGGIAKGAELYVATKSYKRTLEKVIQDAKKELENAKDEEDEKTPSLDQMAKNDLLASKEKEMAIERAEWASGLNKLLDNNVFAINNSWNPFSISDDINVVDKFYQSIKQNKHNPLLQAIMRAKNSNTLLVFAAGNESKKQPGVMALLPRYFPELEKNLISAVAVDKEQKIAPYSNHCGASKNWCVAAPGDLHVLIGVADEHKKPQYGLTKEQGTSFSAPAITASLAVLKERFDYLTATQIRDTLLTTATDLGEKGVDNVYGWGLINLKKAVNGPTQFLNDETITVTRDDHWSNPLASQFKITKKGDKSLHLDGENHLDTVAVEEGRLALNGKTKVKTISNHANLAVNGTEVEQNYSSSGQSQLEVLGKSGLIANAQANIHLAGSLKIDDKLTEKTEAGDVSATIVQLKDKATYQGGFTQLVENENLAKRGLIQDLYFKESEIIAKVNKPLTDEKADTNGQAGLALLNALRTTPIAYRRSWYNGWLQSALEQRKLDNLHYAVSNNIYADSLELLRSQNAKGLTQAQQHLFTAYHTPLQTTVWAEHLNQKQSASSKHTDVKHHQSQLGVNHKLADKTVLSATLSQQKNRLEKPFAQATLKQTALNIGLRYHLDNAWFSEATLQFARQKYQQSRRFASHQLGTAETRGSTLGGEMRIGYQFMPNQWIIEPSLGVQWIQTKMNGLNESGELATQTAAMRYRDVNIVPSVKLQRTFQLEQGSISPYIGLNYLHRLNVKITKITSNIAGKTLHSEATTKRNRQLNGEVGVKLHYKNWFTAMNLDYSRVKSANLFGWKVNVGFSF</sequence>
<reference evidence="8 9" key="1">
    <citation type="submission" date="2018-06" db="EMBL/GenBank/DDBJ databases">
        <authorList>
            <consortium name="Pathogen Informatics"/>
            <person name="Doyle S."/>
        </authorList>
    </citation>
    <scope>NUCLEOTIDE SEQUENCE [LARGE SCALE GENOMIC DNA]</scope>
    <source>
        <strain evidence="8 9">NCTC9380</strain>
    </source>
</reference>
<keyword evidence="1 5" id="KW-0645">Protease</keyword>
<dbReference type="Proteomes" id="UP000254031">
    <property type="component" value="Unassembled WGS sequence"/>
</dbReference>
<dbReference type="Gene3D" id="3.40.50.200">
    <property type="entry name" value="Peptidase S8/S53 domain"/>
    <property type="match status" value="1"/>
</dbReference>